<feature type="region of interest" description="Disordered" evidence="1">
    <location>
        <begin position="1"/>
        <end position="26"/>
    </location>
</feature>
<gene>
    <name evidence="3" type="ORF">PRUPE_6G034200</name>
</gene>
<keyword evidence="2" id="KW-0812">Transmembrane</keyword>
<evidence type="ECO:0000313" key="3">
    <source>
        <dbReference type="EMBL" id="ONH99522.1"/>
    </source>
</evidence>
<sequence>MEDVDDDMDDEFREGSGKPDGKDTKKGSLYYEFRRNARSVKSIILHFQVCLIGYFLHIVNLSMNFCHTTTTAIFYLID</sequence>
<feature type="compositionally biased region" description="Acidic residues" evidence="1">
    <location>
        <begin position="1"/>
        <end position="12"/>
    </location>
</feature>
<dbReference type="Proteomes" id="UP000006882">
    <property type="component" value="Chromosome G6"/>
</dbReference>
<dbReference type="Gramene" id="ONH99522">
    <property type="protein sequence ID" value="ONH99522"/>
    <property type="gene ID" value="PRUPE_6G034200"/>
</dbReference>
<reference evidence="3 4" key="1">
    <citation type="journal article" date="2013" name="Nat. Genet.">
        <title>The high-quality draft genome of peach (Prunus persica) identifies unique patterns of genetic diversity, domestication and genome evolution.</title>
        <authorList>
            <consortium name="International Peach Genome Initiative"/>
            <person name="Verde I."/>
            <person name="Abbott A.G."/>
            <person name="Scalabrin S."/>
            <person name="Jung S."/>
            <person name="Shu S."/>
            <person name="Marroni F."/>
            <person name="Zhebentyayeva T."/>
            <person name="Dettori M.T."/>
            <person name="Grimwood J."/>
            <person name="Cattonaro F."/>
            <person name="Zuccolo A."/>
            <person name="Rossini L."/>
            <person name="Jenkins J."/>
            <person name="Vendramin E."/>
            <person name="Meisel L.A."/>
            <person name="Decroocq V."/>
            <person name="Sosinski B."/>
            <person name="Prochnik S."/>
            <person name="Mitros T."/>
            <person name="Policriti A."/>
            <person name="Cipriani G."/>
            <person name="Dondini L."/>
            <person name="Ficklin S."/>
            <person name="Goodstein D.M."/>
            <person name="Xuan P."/>
            <person name="Del Fabbro C."/>
            <person name="Aramini V."/>
            <person name="Copetti D."/>
            <person name="Gonzalez S."/>
            <person name="Horner D.S."/>
            <person name="Falchi R."/>
            <person name="Lucas S."/>
            <person name="Mica E."/>
            <person name="Maldonado J."/>
            <person name="Lazzari B."/>
            <person name="Bielenberg D."/>
            <person name="Pirona R."/>
            <person name="Miculan M."/>
            <person name="Barakat A."/>
            <person name="Testolin R."/>
            <person name="Stella A."/>
            <person name="Tartarini S."/>
            <person name="Tonutti P."/>
            <person name="Arus P."/>
            <person name="Orellana A."/>
            <person name="Wells C."/>
            <person name="Main D."/>
            <person name="Vizzotto G."/>
            <person name="Silva H."/>
            <person name="Salamini F."/>
            <person name="Schmutz J."/>
            <person name="Morgante M."/>
            <person name="Rokhsar D.S."/>
        </authorList>
    </citation>
    <scope>NUCLEOTIDE SEQUENCE [LARGE SCALE GENOMIC DNA]</scope>
    <source>
        <strain evidence="4">cv. Nemared</strain>
    </source>
</reference>
<evidence type="ECO:0000256" key="2">
    <source>
        <dbReference type="SAM" id="Phobius"/>
    </source>
</evidence>
<accession>A0A251NJN9</accession>
<proteinExistence type="predicted"/>
<keyword evidence="4" id="KW-1185">Reference proteome</keyword>
<keyword evidence="2" id="KW-0472">Membrane</keyword>
<keyword evidence="2" id="KW-1133">Transmembrane helix</keyword>
<dbReference type="AlphaFoldDB" id="A0A251NJN9"/>
<feature type="compositionally biased region" description="Basic and acidic residues" evidence="1">
    <location>
        <begin position="13"/>
        <end position="26"/>
    </location>
</feature>
<organism evidence="3 4">
    <name type="scientific">Prunus persica</name>
    <name type="common">Peach</name>
    <name type="synonym">Amygdalus persica</name>
    <dbReference type="NCBI Taxonomy" id="3760"/>
    <lineage>
        <taxon>Eukaryota</taxon>
        <taxon>Viridiplantae</taxon>
        <taxon>Streptophyta</taxon>
        <taxon>Embryophyta</taxon>
        <taxon>Tracheophyta</taxon>
        <taxon>Spermatophyta</taxon>
        <taxon>Magnoliopsida</taxon>
        <taxon>eudicotyledons</taxon>
        <taxon>Gunneridae</taxon>
        <taxon>Pentapetalae</taxon>
        <taxon>rosids</taxon>
        <taxon>fabids</taxon>
        <taxon>Rosales</taxon>
        <taxon>Rosaceae</taxon>
        <taxon>Amygdaloideae</taxon>
        <taxon>Amygdaleae</taxon>
        <taxon>Prunus</taxon>
    </lineage>
</organism>
<evidence type="ECO:0000256" key="1">
    <source>
        <dbReference type="SAM" id="MobiDB-lite"/>
    </source>
</evidence>
<dbReference type="EMBL" id="CM007656">
    <property type="protein sequence ID" value="ONH99522.1"/>
    <property type="molecule type" value="Genomic_DNA"/>
</dbReference>
<name>A0A251NJN9_PRUPE</name>
<protein>
    <submittedName>
        <fullName evidence="3">Uncharacterized protein</fullName>
    </submittedName>
</protein>
<feature type="transmembrane region" description="Helical" evidence="2">
    <location>
        <begin position="43"/>
        <end position="63"/>
    </location>
</feature>
<evidence type="ECO:0000313" key="4">
    <source>
        <dbReference type="Proteomes" id="UP000006882"/>
    </source>
</evidence>